<evidence type="ECO:0000313" key="2">
    <source>
        <dbReference type="EMBL" id="ABE58465.1"/>
    </source>
</evidence>
<feature type="region of interest" description="Disordered" evidence="1">
    <location>
        <begin position="83"/>
        <end position="104"/>
    </location>
</feature>
<dbReference type="KEGG" id="csa:Csal_1109"/>
<dbReference type="eggNOG" id="ENOG503467E">
    <property type="taxonomic scope" value="Bacteria"/>
</dbReference>
<organism evidence="2 3">
    <name type="scientific">Chromohalobacter israelensis (strain ATCC BAA-138 / DSM 3043 / CIP 106854 / NCIMB 13768 / 1H11)</name>
    <name type="common">Chromohalobacter salexigens</name>
    <dbReference type="NCBI Taxonomy" id="290398"/>
    <lineage>
        <taxon>Bacteria</taxon>
        <taxon>Pseudomonadati</taxon>
        <taxon>Pseudomonadota</taxon>
        <taxon>Gammaproteobacteria</taxon>
        <taxon>Oceanospirillales</taxon>
        <taxon>Halomonadaceae</taxon>
        <taxon>Chromohalobacter</taxon>
    </lineage>
</organism>
<evidence type="ECO:0000313" key="3">
    <source>
        <dbReference type="Proteomes" id="UP000000239"/>
    </source>
</evidence>
<dbReference type="STRING" id="290398.Csal_1109"/>
<keyword evidence="3" id="KW-1185">Reference proteome</keyword>
<reference evidence="2 3" key="1">
    <citation type="journal article" date="2011" name="Stand. Genomic Sci.">
        <title>Complete genome sequence of the halophilic and highly halotolerant Chromohalobacter salexigens type strain (1H11(T)).</title>
        <authorList>
            <person name="Copeland A."/>
            <person name="O'Connor K."/>
            <person name="Lucas S."/>
            <person name="Lapidus A."/>
            <person name="Berry K.W."/>
            <person name="Detter J.C."/>
            <person name="Del Rio T.G."/>
            <person name="Hammon N."/>
            <person name="Dalin E."/>
            <person name="Tice H."/>
            <person name="Pitluck S."/>
            <person name="Bruce D."/>
            <person name="Goodwin L."/>
            <person name="Han C."/>
            <person name="Tapia R."/>
            <person name="Saunders E."/>
            <person name="Schmutz J."/>
            <person name="Brettin T."/>
            <person name="Larimer F."/>
            <person name="Land M."/>
            <person name="Hauser L."/>
            <person name="Vargas C."/>
            <person name="Nieto J.J."/>
            <person name="Kyrpides N.C."/>
            <person name="Ivanova N."/>
            <person name="Goker M."/>
            <person name="Klenk H.P."/>
            <person name="Csonka L.N."/>
            <person name="Woyke T."/>
        </authorList>
    </citation>
    <scope>NUCLEOTIDE SEQUENCE [LARGE SCALE GENOMIC DNA]</scope>
    <source>
        <strain evidence="3">ATCC BAA-138 / DSM 3043 / CIP 106854 / NCIMB 13768 / 1H11</strain>
    </source>
</reference>
<dbReference type="HOGENOM" id="CLU_2245138_0_0_6"/>
<evidence type="ECO:0000256" key="1">
    <source>
        <dbReference type="SAM" id="MobiDB-lite"/>
    </source>
</evidence>
<dbReference type="EMBL" id="CP000285">
    <property type="protein sequence ID" value="ABE58465.1"/>
    <property type="molecule type" value="Genomic_DNA"/>
</dbReference>
<gene>
    <name evidence="2" type="ordered locus">Csal_1109</name>
</gene>
<dbReference type="Proteomes" id="UP000000239">
    <property type="component" value="Chromosome"/>
</dbReference>
<dbReference type="AlphaFoldDB" id="Q1QYJ3"/>
<accession>Q1QYJ3</accession>
<sequence length="104" mass="11296">MDCGGVGASGVGLDPFPQAHGGMAMNEDFSIEMRLPKGCPKCGSHKVTVSQAQQPDDRVFCSSCNTEIGDYQTAKQMLDEMPRSENEQLIEDVVNNRKPSSTEE</sequence>
<name>Q1QYJ3_CHRI1</name>
<protein>
    <submittedName>
        <fullName evidence="2">Uncharacterized protein</fullName>
    </submittedName>
</protein>
<proteinExistence type="predicted"/>